<protein>
    <submittedName>
        <fullName evidence="1">Uncharacterized protein</fullName>
    </submittedName>
</protein>
<sequence length="180" mass="20069">MHRKYFPCEIDHLVQLWICLVKISATLGTVLSSCYTAKSPGPTQQQMDAMEHEIAAHLSEIPSEGHGSELKMIYLHQIRLCHECAMPAFCADLSHQVAPNLDCYRAAIIVLYLSQSQGLHRGGSREIEHQAEHRAIHEDEAGLAGIGENPAVPPELLHSDMLPMMSPDGEFSLHEQLLWL</sequence>
<dbReference type="OrthoDB" id="4161332at2759"/>
<evidence type="ECO:0000313" key="1">
    <source>
        <dbReference type="EMBL" id="KHN96832.1"/>
    </source>
</evidence>
<proteinExistence type="predicted"/>
<dbReference type="HOGENOM" id="CLU_1496561_0_0_1"/>
<dbReference type="STRING" id="1081103.A0A0B2WTP3"/>
<name>A0A0B2WTP3_METAS</name>
<dbReference type="GeneID" id="63739843"/>
<gene>
    <name evidence="1" type="ORF">MAM_05388</name>
</gene>
<dbReference type="RefSeq" id="XP_040677898.1">
    <property type="nucleotide sequence ID" value="XM_040824186.1"/>
</dbReference>
<reference evidence="1 2" key="1">
    <citation type="journal article" date="2014" name="Proc. Natl. Acad. Sci. U.S.A.">
        <title>Trajectory and genomic determinants of fungal-pathogen speciation and host adaptation.</title>
        <authorList>
            <person name="Hu X."/>
            <person name="Xiao G."/>
            <person name="Zheng P."/>
            <person name="Shang Y."/>
            <person name="Su Y."/>
            <person name="Zhang X."/>
            <person name="Liu X."/>
            <person name="Zhan S."/>
            <person name="St Leger R.J."/>
            <person name="Wang C."/>
        </authorList>
    </citation>
    <scope>NUCLEOTIDE SEQUENCE [LARGE SCALE GENOMIC DNA]</scope>
    <source>
        <strain evidence="1 2">ARSEF 1941</strain>
    </source>
</reference>
<dbReference type="PROSITE" id="PS51257">
    <property type="entry name" value="PROKAR_LIPOPROTEIN"/>
    <property type="match status" value="1"/>
</dbReference>
<dbReference type="EMBL" id="AZHE01000013">
    <property type="protein sequence ID" value="KHN96832.1"/>
    <property type="molecule type" value="Genomic_DNA"/>
</dbReference>
<comment type="caution">
    <text evidence="1">The sequence shown here is derived from an EMBL/GenBank/DDBJ whole genome shotgun (WGS) entry which is preliminary data.</text>
</comment>
<dbReference type="Proteomes" id="UP000030816">
    <property type="component" value="Unassembled WGS sequence"/>
</dbReference>
<dbReference type="AlphaFoldDB" id="A0A0B2WTP3"/>
<evidence type="ECO:0000313" key="2">
    <source>
        <dbReference type="Proteomes" id="UP000030816"/>
    </source>
</evidence>
<keyword evidence="2" id="KW-1185">Reference proteome</keyword>
<organism evidence="1 2">
    <name type="scientific">Metarhizium album (strain ARSEF 1941)</name>
    <dbReference type="NCBI Taxonomy" id="1081103"/>
    <lineage>
        <taxon>Eukaryota</taxon>
        <taxon>Fungi</taxon>
        <taxon>Dikarya</taxon>
        <taxon>Ascomycota</taxon>
        <taxon>Pezizomycotina</taxon>
        <taxon>Sordariomycetes</taxon>
        <taxon>Hypocreomycetidae</taxon>
        <taxon>Hypocreales</taxon>
        <taxon>Clavicipitaceae</taxon>
        <taxon>Metarhizium</taxon>
    </lineage>
</organism>
<accession>A0A0B2WTP3</accession>